<dbReference type="EMBL" id="JBBPEH010000002">
    <property type="protein sequence ID" value="KAK7542184.1"/>
    <property type="molecule type" value="Genomic_DNA"/>
</dbReference>
<evidence type="ECO:0000256" key="1">
    <source>
        <dbReference type="ARBA" id="ARBA00022737"/>
    </source>
</evidence>
<evidence type="ECO:0000256" key="3">
    <source>
        <dbReference type="SAM" id="MobiDB-lite"/>
    </source>
</evidence>
<feature type="compositionally biased region" description="Polar residues" evidence="3">
    <location>
        <begin position="639"/>
        <end position="669"/>
    </location>
</feature>
<keyword evidence="4" id="KW-0472">Membrane</keyword>
<evidence type="ECO:0000256" key="2">
    <source>
        <dbReference type="ARBA" id="ARBA00023004"/>
    </source>
</evidence>
<keyword evidence="4" id="KW-0812">Transmembrane</keyword>
<feature type="region of interest" description="Disordered" evidence="3">
    <location>
        <begin position="596"/>
        <end position="760"/>
    </location>
</feature>
<dbReference type="SUPFAM" id="SSF50965">
    <property type="entry name" value="Galactose oxidase, central domain"/>
    <property type="match status" value="1"/>
</dbReference>
<evidence type="ECO:0000256" key="5">
    <source>
        <dbReference type="SAM" id="SignalP"/>
    </source>
</evidence>
<keyword evidence="4" id="KW-1133">Transmembrane helix</keyword>
<dbReference type="InterPro" id="IPR011043">
    <property type="entry name" value="Gal_Oxase/kelch_b-propeller"/>
</dbReference>
<accession>A0ABR1M3M7</accession>
<evidence type="ECO:0008006" key="8">
    <source>
        <dbReference type="Google" id="ProtNLM"/>
    </source>
</evidence>
<evidence type="ECO:0000313" key="7">
    <source>
        <dbReference type="Proteomes" id="UP001360953"/>
    </source>
</evidence>
<feature type="signal peptide" evidence="5">
    <location>
        <begin position="1"/>
        <end position="20"/>
    </location>
</feature>
<gene>
    <name evidence="6" type="ORF">J3D65DRAFT_664601</name>
</gene>
<reference evidence="6 7" key="1">
    <citation type="submission" date="2024-04" db="EMBL/GenBank/DDBJ databases">
        <title>Phyllosticta paracitricarpa is synonymous to the EU quarantine fungus P. citricarpa based on phylogenomic analyses.</title>
        <authorList>
            <consortium name="Lawrence Berkeley National Laboratory"/>
            <person name="Van ingen-buijs V.A."/>
            <person name="Van westerhoven A.C."/>
            <person name="Haridas S."/>
            <person name="Skiadas P."/>
            <person name="Martin F."/>
            <person name="Groenewald J.Z."/>
            <person name="Crous P.W."/>
            <person name="Seidl M.F."/>
        </authorList>
    </citation>
    <scope>NUCLEOTIDE SEQUENCE [LARGE SCALE GENOMIC DNA]</scope>
    <source>
        <strain evidence="6 7">CPC 17464</strain>
    </source>
</reference>
<dbReference type="Proteomes" id="UP001360953">
    <property type="component" value="Unassembled WGS sequence"/>
</dbReference>
<proteinExistence type="predicted"/>
<organism evidence="6 7">
    <name type="scientific">Phyllosticta citribraziliensis</name>
    <dbReference type="NCBI Taxonomy" id="989973"/>
    <lineage>
        <taxon>Eukaryota</taxon>
        <taxon>Fungi</taxon>
        <taxon>Dikarya</taxon>
        <taxon>Ascomycota</taxon>
        <taxon>Pezizomycotina</taxon>
        <taxon>Dothideomycetes</taxon>
        <taxon>Dothideomycetes incertae sedis</taxon>
        <taxon>Botryosphaeriales</taxon>
        <taxon>Phyllostictaceae</taxon>
        <taxon>Phyllosticta</taxon>
    </lineage>
</organism>
<dbReference type="RefSeq" id="XP_066658477.1">
    <property type="nucleotide sequence ID" value="XM_066802751.1"/>
</dbReference>
<dbReference type="Gene3D" id="2.120.10.80">
    <property type="entry name" value="Kelch-type beta propeller"/>
    <property type="match status" value="1"/>
</dbReference>
<sequence>MARILLRSLALLAIATRSVSDAKDPINDFCRRWGHQTAVVDRRLYIDGGQITYNPMSENPLNYTNTWLLWQDLDHTSQGMPQIHNSLNKTSQIPDVSGGVLWSDDVNKVLYLYGGEFESGSPESFTPWAYDILLDQWNKTSIDAASQIQRAAYGAGLSVNATGISYYYGGWFNNRSVPGWSGNPIATANIISYDMVADEWSNMTGPDNTGRAEGVMTYLPASDQGLLIYFGGVSDPYQNGTVVGENMSTIYIYDIASTKWYTQTASGDIPGMRRKFCGGATWADDHSSYNIYIYGGQGIDNITGYDDVYILTLPSFQWMKWFPTEPGVGNPHGWSSCNVIDNSQMIIIGGWATLNENCDAPTIWGTHNLNLGEDGPQKAKWDLFYPNLTSYDVPQDIIAAVGGGTGGGATVVKPNSWDNRDLPVYFTRTPSYPERTATRSIPASYTSTSTSKPSEKSSSNTGAIVGGVVGGVVALIAIVGLIAFCLFRRRKQKGAKAPEKAPIELPTNEQASELATNERYHDYPAAGGKPASPRSEEYSPIFDSGHSPVAAVSPQTPYTPGGPQGYPPQYMVPVTPLSPNNQQQYFYPAGPPGALPTAMYNPPSGTPYAPHPPPNAQPYDPSQDALHNQHFPKPPSPTQPMSFSHFQQQHRFGPSGTPSDYGTSSSNSPDEYEVQPPTTSNTPAHFYPQPLQVTSAVAARQPSTATTYLSGVSDAGEGSGSGVMERGQGSQTPLVGKISGSVEKGVKSPTPVRGRFREGD</sequence>
<keyword evidence="2" id="KW-0408">Iron</keyword>
<feature type="compositionally biased region" description="Polar residues" evidence="3">
    <location>
        <begin position="691"/>
        <end position="710"/>
    </location>
</feature>
<feature type="chain" id="PRO_5046380909" description="Cell wall anchored protein" evidence="5">
    <location>
        <begin position="21"/>
        <end position="760"/>
    </location>
</feature>
<keyword evidence="1" id="KW-0677">Repeat</keyword>
<dbReference type="PANTHER" id="PTHR47435">
    <property type="entry name" value="KELCH REPEAT PROTEIN (AFU_ORTHOLOGUE AFUA_5G12780)"/>
    <property type="match status" value="1"/>
</dbReference>
<keyword evidence="7" id="KW-1185">Reference proteome</keyword>
<dbReference type="InterPro" id="IPR015915">
    <property type="entry name" value="Kelch-typ_b-propeller"/>
</dbReference>
<evidence type="ECO:0000313" key="6">
    <source>
        <dbReference type="EMBL" id="KAK7542184.1"/>
    </source>
</evidence>
<dbReference type="Gene3D" id="1.20.5.510">
    <property type="entry name" value="Single helix bin"/>
    <property type="match status" value="1"/>
</dbReference>
<protein>
    <recommendedName>
        <fullName evidence="8">Cell wall anchored protein</fullName>
    </recommendedName>
</protein>
<feature type="region of interest" description="Disordered" evidence="3">
    <location>
        <begin position="521"/>
        <end position="540"/>
    </location>
</feature>
<evidence type="ECO:0000256" key="4">
    <source>
        <dbReference type="SAM" id="Phobius"/>
    </source>
</evidence>
<dbReference type="GeneID" id="92035657"/>
<dbReference type="PANTHER" id="PTHR47435:SF4">
    <property type="entry name" value="KELCH REPEAT PROTEIN (AFU_ORTHOLOGUE AFUA_5G12780)"/>
    <property type="match status" value="1"/>
</dbReference>
<keyword evidence="5" id="KW-0732">Signal</keyword>
<feature type="transmembrane region" description="Helical" evidence="4">
    <location>
        <begin position="463"/>
        <end position="487"/>
    </location>
</feature>
<feature type="region of interest" description="Disordered" evidence="3">
    <location>
        <begin position="436"/>
        <end position="461"/>
    </location>
</feature>
<feature type="compositionally biased region" description="Low complexity" evidence="3">
    <location>
        <begin position="444"/>
        <end position="461"/>
    </location>
</feature>
<comment type="caution">
    <text evidence="6">The sequence shown here is derived from an EMBL/GenBank/DDBJ whole genome shotgun (WGS) entry which is preliminary data.</text>
</comment>
<name>A0ABR1M3M7_9PEZI</name>